<dbReference type="Proteomes" id="UP000829194">
    <property type="component" value="Chromosome"/>
</dbReference>
<dbReference type="EMBL" id="CP093547">
    <property type="protein sequence ID" value="UNP29423.1"/>
    <property type="molecule type" value="Genomic_DNA"/>
</dbReference>
<proteinExistence type="predicted"/>
<feature type="chain" id="PRO_5045385589" description="Lipoprotein" evidence="1">
    <location>
        <begin position="26"/>
        <end position="138"/>
    </location>
</feature>
<protein>
    <recommendedName>
        <fullName evidence="4">Lipoprotein</fullName>
    </recommendedName>
</protein>
<dbReference type="RefSeq" id="WP_057944901.1">
    <property type="nucleotide sequence ID" value="NZ_CP011131.1"/>
</dbReference>
<keyword evidence="3" id="KW-1185">Reference proteome</keyword>
<evidence type="ECO:0000256" key="1">
    <source>
        <dbReference type="SAM" id="SignalP"/>
    </source>
</evidence>
<evidence type="ECO:0008006" key="4">
    <source>
        <dbReference type="Google" id="ProtNLM"/>
    </source>
</evidence>
<evidence type="ECO:0000313" key="3">
    <source>
        <dbReference type="Proteomes" id="UP000829194"/>
    </source>
</evidence>
<name>A0ABY3XES8_9GAMM</name>
<keyword evidence="1" id="KW-0732">Signal</keyword>
<accession>A0ABY3XES8</accession>
<organism evidence="2 3">
    <name type="scientific">Lysobacter gummosus</name>
    <dbReference type="NCBI Taxonomy" id="262324"/>
    <lineage>
        <taxon>Bacteria</taxon>
        <taxon>Pseudomonadati</taxon>
        <taxon>Pseudomonadota</taxon>
        <taxon>Gammaproteobacteria</taxon>
        <taxon>Lysobacterales</taxon>
        <taxon>Lysobacteraceae</taxon>
        <taxon>Lysobacter</taxon>
    </lineage>
</organism>
<feature type="signal peptide" evidence="1">
    <location>
        <begin position="1"/>
        <end position="25"/>
    </location>
</feature>
<sequence>MRLMQLVLAVLCVAAFAALPGQVQARSAPLVDPDPVAIPAGMDSAKVVKDIKRALLGRGWAVTGEQPGQIDSTLNLRTHVARIRVTYTDKQVRFAYVDSTDLDYKLKGGKPYIHKNYLGWMAYLTSDLSTNLQLSSQD</sequence>
<evidence type="ECO:0000313" key="2">
    <source>
        <dbReference type="EMBL" id="UNP29423.1"/>
    </source>
</evidence>
<gene>
    <name evidence="2" type="ORF">MOV92_23640</name>
</gene>
<reference evidence="2 3" key="1">
    <citation type="submission" date="2022-03" db="EMBL/GenBank/DDBJ databases">
        <title>Complete genome sequence of Lysobacter capsici VKM B-2533 and Lysobacter gummosus 10.1.1, promising sources of lytic agents.</title>
        <authorList>
            <person name="Tarlachkov S.V."/>
            <person name="Kudryakova I.V."/>
            <person name="Afoshin A.S."/>
            <person name="Leontyevskaya E.A."/>
            <person name="Leontyevskaya N.V."/>
        </authorList>
    </citation>
    <scope>NUCLEOTIDE SEQUENCE [LARGE SCALE GENOMIC DNA]</scope>
    <source>
        <strain evidence="2 3">10.1.1</strain>
    </source>
</reference>